<organism evidence="9 10">
    <name type="scientific">Kitasatospora albolonga</name>
    <dbReference type="NCBI Taxonomy" id="68173"/>
    <lineage>
        <taxon>Bacteria</taxon>
        <taxon>Bacillati</taxon>
        <taxon>Actinomycetota</taxon>
        <taxon>Actinomycetes</taxon>
        <taxon>Kitasatosporales</taxon>
        <taxon>Streptomycetaceae</taxon>
        <taxon>Kitasatospora</taxon>
    </lineage>
</organism>
<dbReference type="InterPro" id="IPR002813">
    <property type="entry name" value="Arg_biosynth_ArgJ"/>
</dbReference>
<gene>
    <name evidence="8" type="primary">argJ</name>
    <name evidence="9" type="ORF">B7C62_18850</name>
</gene>
<keyword evidence="7 8" id="KW-0012">Acyltransferase</keyword>
<proteinExistence type="inferred from homology"/>
<comment type="subcellular location">
    <subcellularLocation>
        <location evidence="1 8">Cytoplasm</location>
    </subcellularLocation>
</comment>
<dbReference type="PANTHER" id="PTHR23100:SF0">
    <property type="entry name" value="ARGININE BIOSYNTHESIS BIFUNCTIONAL PROTEIN ARGJ, MITOCHONDRIAL"/>
    <property type="match status" value="1"/>
</dbReference>
<evidence type="ECO:0000256" key="6">
    <source>
        <dbReference type="ARBA" id="ARBA00022813"/>
    </source>
</evidence>
<evidence type="ECO:0000256" key="2">
    <source>
        <dbReference type="ARBA" id="ARBA00006774"/>
    </source>
</evidence>
<protein>
    <recommendedName>
        <fullName evidence="8">Arginine biosynthesis bifunctional protein ArgJ</fullName>
    </recommendedName>
    <domain>
        <recommendedName>
            <fullName evidence="8">Glutamate N-acetyltransferase</fullName>
            <ecNumber evidence="8">2.3.1.35</ecNumber>
        </recommendedName>
        <alternativeName>
            <fullName evidence="8">Ornithine acetyltransferase</fullName>
            <shortName evidence="8">OATase</shortName>
        </alternativeName>
        <alternativeName>
            <fullName evidence="8">Ornithine transacetylase</fullName>
        </alternativeName>
    </domain>
    <domain>
        <recommendedName>
            <fullName evidence="8">Amino-acid acetyltransferase</fullName>
            <ecNumber evidence="8">2.3.1.1</ecNumber>
        </recommendedName>
        <alternativeName>
            <fullName evidence="8">N-acetylglutamate synthase</fullName>
            <shortName evidence="8">AGSase</shortName>
        </alternativeName>
    </domain>
    <component>
        <recommendedName>
            <fullName evidence="8">Arginine biosynthesis bifunctional protein ArgJ alpha chain</fullName>
        </recommendedName>
    </component>
    <component>
        <recommendedName>
            <fullName evidence="8">Arginine biosynthesis bifunctional protein ArgJ beta chain</fullName>
        </recommendedName>
    </component>
</protein>
<evidence type="ECO:0000313" key="10">
    <source>
        <dbReference type="Proteomes" id="UP000192251"/>
    </source>
</evidence>
<keyword evidence="8" id="KW-0055">Arginine biosynthesis</keyword>
<comment type="function">
    <text evidence="8">Catalyzes two activities which are involved in the cyclic version of arginine biosynthesis: the synthesis of N-acetylglutamate from glutamate and acetyl-CoA as the acetyl donor, and of ornithine by transacetylation between N(2)-acetylornithine and glutamate.</text>
</comment>
<keyword evidence="10" id="KW-1185">Reference proteome</keyword>
<dbReference type="PANTHER" id="PTHR23100">
    <property type="entry name" value="ARGININE BIOSYNTHESIS BIFUNCTIONAL PROTEIN ARGJ"/>
    <property type="match status" value="1"/>
</dbReference>
<comment type="subunit">
    <text evidence="3 8">Heterotetramer of two alpha and two beta chains.</text>
</comment>
<dbReference type="EMBL" id="CP020563">
    <property type="protein sequence ID" value="ARF74072.1"/>
    <property type="molecule type" value="Genomic_DNA"/>
</dbReference>
<keyword evidence="5 8" id="KW-0808">Transferase</keyword>
<dbReference type="GO" id="GO:0005737">
    <property type="term" value="C:cytoplasm"/>
    <property type="evidence" value="ECO:0007669"/>
    <property type="project" value="UniProtKB-SubCell"/>
</dbReference>
<dbReference type="NCBIfam" id="TIGR00120">
    <property type="entry name" value="ArgJ"/>
    <property type="match status" value="1"/>
</dbReference>
<evidence type="ECO:0000256" key="1">
    <source>
        <dbReference type="ARBA" id="ARBA00004496"/>
    </source>
</evidence>
<comment type="catalytic activity">
    <reaction evidence="8">
        <text>L-glutamate + acetyl-CoA = N-acetyl-L-glutamate + CoA + H(+)</text>
        <dbReference type="Rhea" id="RHEA:24292"/>
        <dbReference type="ChEBI" id="CHEBI:15378"/>
        <dbReference type="ChEBI" id="CHEBI:29985"/>
        <dbReference type="ChEBI" id="CHEBI:44337"/>
        <dbReference type="ChEBI" id="CHEBI:57287"/>
        <dbReference type="ChEBI" id="CHEBI:57288"/>
        <dbReference type="EC" id="2.3.1.1"/>
    </reaction>
</comment>
<name>A0ABC8BUM7_9ACTN</name>
<comment type="catalytic activity">
    <reaction evidence="8">
        <text>N(2)-acetyl-L-ornithine + L-glutamate = N-acetyl-L-glutamate + L-ornithine</text>
        <dbReference type="Rhea" id="RHEA:15349"/>
        <dbReference type="ChEBI" id="CHEBI:29985"/>
        <dbReference type="ChEBI" id="CHEBI:44337"/>
        <dbReference type="ChEBI" id="CHEBI:46911"/>
        <dbReference type="ChEBI" id="CHEBI:57805"/>
        <dbReference type="EC" id="2.3.1.35"/>
    </reaction>
</comment>
<dbReference type="KEGG" id="kab:B7C62_18850"/>
<dbReference type="HAMAP" id="MF_01106">
    <property type="entry name" value="ArgJ"/>
    <property type="match status" value="1"/>
</dbReference>
<comment type="pathway">
    <text evidence="8">Amino-acid biosynthesis; L-arginine biosynthesis; N(2)-acetyl-L-ornithine from L-glutamate: step 1/4.</text>
</comment>
<accession>A0ABC8BUM7</accession>
<dbReference type="NCBIfam" id="NF003802">
    <property type="entry name" value="PRK05388.1"/>
    <property type="match status" value="1"/>
</dbReference>
<dbReference type="EC" id="2.3.1.1" evidence="8"/>
<feature type="binding site" evidence="8">
    <location>
        <position position="397"/>
    </location>
    <ligand>
        <name>substrate</name>
    </ligand>
</feature>
<dbReference type="InterPro" id="IPR042195">
    <property type="entry name" value="ArgJ_beta_C"/>
</dbReference>
<keyword evidence="8" id="KW-0028">Amino-acid biosynthesis</keyword>
<keyword evidence="6 8" id="KW-0068">Autocatalytic cleavage</keyword>
<feature type="binding site" evidence="8">
    <location>
        <position position="193"/>
    </location>
    <ligand>
        <name>substrate</name>
    </ligand>
</feature>
<feature type="active site" description="Nucleophile" evidence="8">
    <location>
        <position position="193"/>
    </location>
</feature>
<reference evidence="9 10" key="1">
    <citation type="submission" date="2017-04" db="EMBL/GenBank/DDBJ databases">
        <title>The complete genome sequence of Streptomyces albolongus YIM 101047, the producer of novel bafilomycins and novel odoriferous sesquiterpenoids.</title>
        <authorList>
            <person name="Yin M."/>
            <person name="Jiang Y."/>
        </authorList>
    </citation>
    <scope>NUCLEOTIDE SEQUENCE [LARGE SCALE GENOMIC DNA]</scope>
    <source>
        <strain evidence="9 10">YIM 101047</strain>
    </source>
</reference>
<dbReference type="FunFam" id="3.10.20.340:FF:000003">
    <property type="entry name" value="Arginine biosynthesis bifunctional protein ArgJ"/>
    <property type="match status" value="1"/>
</dbReference>
<sequence length="402" mass="41892">MSPAVPNPAAPHSAVPEGFTVHTAHVGVLDDGRDDLCLITSDVPARVAAVFTRSRFAGPSVHLSRDAAADGRARGVVVVARNANVATGPQGAANAAAVQELAARACGAEPGDLLIASTGVIGRQYPMDSITAHLTGLSWPPPSGPDGPADMAAAARAIMTTDTLPKHVSVKVGDATLTGIAKGVGMLEPDMATLLVFFVTDAEVEQDVLRDVFKRVMDVTFNAVSIDTDTSTSDTAVLFANGLAGPVDTEEFTGALYEAALRLVKMIASDGEGASKLIQVEVTGARDSAQAKRVGKTVVNSPLVKTAVHGADPNWGRVVMAIGKCQSDTDIEPERVAVRFGEVEVYPPKADEAERRPVVADYLRANDEVVIGIDLGIADGSFTVYGCDLTEGYVKLNSEYTT</sequence>
<comment type="pathway">
    <text evidence="8">Amino-acid biosynthesis; L-arginine biosynthesis; L-ornithine and N-acetyl-L-glutamate from L-glutamate and N(2)-acetyl-L-ornithine (cyclic): step 1/1.</text>
</comment>
<comment type="similarity">
    <text evidence="2 8">Belongs to the ArgJ family.</text>
</comment>
<feature type="site" description="Involved in the stabilization of negative charge on the oxyanion by the formation of the oxyanion hole" evidence="8">
    <location>
        <position position="119"/>
    </location>
</feature>
<keyword evidence="8" id="KW-0511">Multifunctional enzyme</keyword>
<feature type="site" description="Involved in the stabilization of negative charge on the oxyanion by the formation of the oxyanion hole" evidence="8">
    <location>
        <position position="118"/>
    </location>
</feature>
<feature type="binding site" evidence="8">
    <location>
        <position position="272"/>
    </location>
    <ligand>
        <name>substrate</name>
    </ligand>
</feature>
<dbReference type="Gene3D" id="3.10.20.340">
    <property type="entry name" value="ArgJ beta chain, C-terminal domain"/>
    <property type="match status" value="1"/>
</dbReference>
<dbReference type="GO" id="GO:0004358">
    <property type="term" value="F:L-glutamate N-acetyltransferase activity, acting on acetyl-L-ornithine as donor"/>
    <property type="evidence" value="ECO:0007669"/>
    <property type="project" value="UniProtKB-UniRule"/>
</dbReference>
<evidence type="ECO:0000256" key="7">
    <source>
        <dbReference type="ARBA" id="ARBA00023315"/>
    </source>
</evidence>
<feature type="chain" id="PRO_5044512549" description="Arginine biosynthesis bifunctional protein ArgJ alpha chain" evidence="8">
    <location>
        <begin position="1"/>
        <end position="192"/>
    </location>
</feature>
<feature type="chain" id="PRO_5044512550" description="Arginine biosynthesis bifunctional protein ArgJ beta chain" evidence="8">
    <location>
        <begin position="193"/>
        <end position="402"/>
    </location>
</feature>
<feature type="binding site" evidence="8">
    <location>
        <position position="402"/>
    </location>
    <ligand>
        <name>substrate</name>
    </ligand>
</feature>
<dbReference type="EC" id="2.3.1.35" evidence="8"/>
<dbReference type="Gene3D" id="3.60.70.12">
    <property type="entry name" value="L-amino peptidase D-ALA esterase/amidase"/>
    <property type="match status" value="1"/>
</dbReference>
<evidence type="ECO:0000256" key="3">
    <source>
        <dbReference type="ARBA" id="ARBA00011475"/>
    </source>
</evidence>
<evidence type="ECO:0000256" key="8">
    <source>
        <dbReference type="HAMAP-Rule" id="MF_01106"/>
    </source>
</evidence>
<evidence type="ECO:0000256" key="5">
    <source>
        <dbReference type="ARBA" id="ARBA00022679"/>
    </source>
</evidence>
<evidence type="ECO:0000256" key="4">
    <source>
        <dbReference type="ARBA" id="ARBA00022490"/>
    </source>
</evidence>
<dbReference type="GO" id="GO:0006526">
    <property type="term" value="P:L-arginine biosynthetic process"/>
    <property type="evidence" value="ECO:0007669"/>
    <property type="project" value="UniProtKB-UniRule"/>
</dbReference>
<dbReference type="CDD" id="cd02152">
    <property type="entry name" value="OAT"/>
    <property type="match status" value="1"/>
</dbReference>
<feature type="site" description="Cleavage; by autolysis" evidence="8">
    <location>
        <begin position="192"/>
        <end position="193"/>
    </location>
</feature>
<dbReference type="SUPFAM" id="SSF56266">
    <property type="entry name" value="DmpA/ArgJ-like"/>
    <property type="match status" value="1"/>
</dbReference>
<dbReference type="Proteomes" id="UP000192251">
    <property type="component" value="Chromosome"/>
</dbReference>
<feature type="binding site" evidence="8">
    <location>
        <position position="182"/>
    </location>
    <ligand>
        <name>substrate</name>
    </ligand>
</feature>
<evidence type="ECO:0000313" key="9">
    <source>
        <dbReference type="EMBL" id="ARF74072.1"/>
    </source>
</evidence>
<dbReference type="AlphaFoldDB" id="A0ABC8BUM7"/>
<dbReference type="Pfam" id="PF01960">
    <property type="entry name" value="ArgJ"/>
    <property type="match status" value="1"/>
</dbReference>
<dbReference type="InterPro" id="IPR016117">
    <property type="entry name" value="ArgJ-like_dom_sf"/>
</dbReference>
<feature type="binding site" evidence="8">
    <location>
        <position position="160"/>
    </location>
    <ligand>
        <name>substrate</name>
    </ligand>
</feature>
<keyword evidence="4 8" id="KW-0963">Cytoplasm</keyword>
<dbReference type="RefSeq" id="WP_084748000.1">
    <property type="nucleotide sequence ID" value="NZ_CP020563.1"/>
</dbReference>
<dbReference type="GO" id="GO:0004042">
    <property type="term" value="F:L-glutamate N-acetyltransferase activity"/>
    <property type="evidence" value="ECO:0007669"/>
    <property type="project" value="UniProtKB-UniRule"/>
</dbReference>